<dbReference type="AlphaFoldDB" id="A0AAD7LJJ9"/>
<dbReference type="InterPro" id="IPR016197">
    <property type="entry name" value="Chromo-like_dom_sf"/>
</dbReference>
<dbReference type="PANTHER" id="PTHR10880:SF44">
    <property type="entry name" value="PROTEIN MRG2"/>
    <property type="match status" value="1"/>
</dbReference>
<dbReference type="InterPro" id="IPR053820">
    <property type="entry name" value="MSL3_chromo-like"/>
</dbReference>
<gene>
    <name evidence="9" type="ORF">O6P43_018971</name>
</gene>
<feature type="compositionally biased region" description="Basic and acidic residues" evidence="6">
    <location>
        <begin position="122"/>
        <end position="135"/>
    </location>
</feature>
<evidence type="ECO:0000256" key="4">
    <source>
        <dbReference type="ARBA" id="ARBA00023163"/>
    </source>
</evidence>
<dbReference type="InterPro" id="IPR008676">
    <property type="entry name" value="MRG"/>
</dbReference>
<evidence type="ECO:0000256" key="1">
    <source>
        <dbReference type="ARBA" id="ARBA00004123"/>
    </source>
</evidence>
<dbReference type="PROSITE" id="PS51640">
    <property type="entry name" value="MRG"/>
    <property type="match status" value="1"/>
</dbReference>
<dbReference type="Proteomes" id="UP001163823">
    <property type="component" value="Chromosome 8"/>
</dbReference>
<evidence type="ECO:0000256" key="3">
    <source>
        <dbReference type="ARBA" id="ARBA00023015"/>
    </source>
</evidence>
<proteinExistence type="predicted"/>
<evidence type="ECO:0000256" key="6">
    <source>
        <dbReference type="SAM" id="MobiDB-lite"/>
    </source>
</evidence>
<dbReference type="InterPro" id="IPR026541">
    <property type="entry name" value="MRG_dom"/>
</dbReference>
<feature type="domain" description="MRG" evidence="7">
    <location>
        <begin position="154"/>
        <end position="324"/>
    </location>
</feature>
<evidence type="ECO:0000313" key="9">
    <source>
        <dbReference type="EMBL" id="KAJ7958210.1"/>
    </source>
</evidence>
<dbReference type="GO" id="GO:0048586">
    <property type="term" value="P:regulation of long-day photoperiodism, flowering"/>
    <property type="evidence" value="ECO:0007669"/>
    <property type="project" value="UniProtKB-ARBA"/>
</dbReference>
<keyword evidence="4" id="KW-0804">Transcription</keyword>
<dbReference type="GO" id="GO:0006355">
    <property type="term" value="P:regulation of DNA-templated transcription"/>
    <property type="evidence" value="ECO:0007669"/>
    <property type="project" value="InterPro"/>
</dbReference>
<accession>A0AAD7LJJ9</accession>
<dbReference type="GO" id="GO:0006325">
    <property type="term" value="P:chromatin organization"/>
    <property type="evidence" value="ECO:0007669"/>
    <property type="project" value="UniProtKB-KW"/>
</dbReference>
<organism evidence="9 10">
    <name type="scientific">Quillaja saponaria</name>
    <name type="common">Soap bark tree</name>
    <dbReference type="NCBI Taxonomy" id="32244"/>
    <lineage>
        <taxon>Eukaryota</taxon>
        <taxon>Viridiplantae</taxon>
        <taxon>Streptophyta</taxon>
        <taxon>Embryophyta</taxon>
        <taxon>Tracheophyta</taxon>
        <taxon>Spermatophyta</taxon>
        <taxon>Magnoliopsida</taxon>
        <taxon>eudicotyledons</taxon>
        <taxon>Gunneridae</taxon>
        <taxon>Pentapetalae</taxon>
        <taxon>rosids</taxon>
        <taxon>fabids</taxon>
        <taxon>Fabales</taxon>
        <taxon>Quillajaceae</taxon>
        <taxon>Quillaja</taxon>
    </lineage>
</organism>
<feature type="region of interest" description="Disordered" evidence="6">
    <location>
        <begin position="1"/>
        <end position="62"/>
    </location>
</feature>
<dbReference type="Pfam" id="PF05712">
    <property type="entry name" value="MRG"/>
    <property type="match status" value="1"/>
</dbReference>
<dbReference type="FunFam" id="1.10.274.30:FF:000005">
    <property type="entry name" value="Chromatin modification-related protein EAF3"/>
    <property type="match status" value="1"/>
</dbReference>
<dbReference type="Gene3D" id="2.30.30.140">
    <property type="match status" value="1"/>
</dbReference>
<dbReference type="GO" id="GO:0000123">
    <property type="term" value="C:histone acetyltransferase complex"/>
    <property type="evidence" value="ECO:0007669"/>
    <property type="project" value="TreeGrafter"/>
</dbReference>
<feature type="compositionally biased region" description="Acidic residues" evidence="6">
    <location>
        <begin position="10"/>
        <end position="20"/>
    </location>
</feature>
<name>A0AAD7LJJ9_QUISA</name>
<dbReference type="SUPFAM" id="SSF54160">
    <property type="entry name" value="Chromo domain-like"/>
    <property type="match status" value="1"/>
</dbReference>
<protein>
    <submittedName>
        <fullName evidence="9">MRG family protein, putative isoform 1</fullName>
    </submittedName>
</protein>
<feature type="domain" description="MSL3 chromodomain-like" evidence="8">
    <location>
        <begin position="60"/>
        <end position="126"/>
    </location>
</feature>
<evidence type="ECO:0000259" key="8">
    <source>
        <dbReference type="Pfam" id="PF22732"/>
    </source>
</evidence>
<keyword evidence="2" id="KW-0156">Chromatin regulator</keyword>
<dbReference type="GO" id="GO:0005634">
    <property type="term" value="C:nucleus"/>
    <property type="evidence" value="ECO:0007669"/>
    <property type="project" value="UniProtKB-SubCell"/>
</dbReference>
<keyword evidence="3" id="KW-0805">Transcription regulation</keyword>
<reference evidence="9" key="1">
    <citation type="journal article" date="2023" name="Science">
        <title>Elucidation of the pathway for biosynthesis of saponin adjuvants from the soapbark tree.</title>
        <authorList>
            <person name="Reed J."/>
            <person name="Orme A."/>
            <person name="El-Demerdash A."/>
            <person name="Owen C."/>
            <person name="Martin L.B.B."/>
            <person name="Misra R.C."/>
            <person name="Kikuchi S."/>
            <person name="Rejzek M."/>
            <person name="Martin A.C."/>
            <person name="Harkess A."/>
            <person name="Leebens-Mack J."/>
            <person name="Louveau T."/>
            <person name="Stephenson M.J."/>
            <person name="Osbourn A."/>
        </authorList>
    </citation>
    <scope>NUCLEOTIDE SEQUENCE</scope>
    <source>
        <strain evidence="9">S10</strain>
    </source>
</reference>
<dbReference type="PANTHER" id="PTHR10880">
    <property type="entry name" value="MORTALITY FACTOR 4-LIKE PROTEIN"/>
    <property type="match status" value="1"/>
</dbReference>
<dbReference type="Gene3D" id="1.10.274.30">
    <property type="entry name" value="MRG domain"/>
    <property type="match status" value="1"/>
</dbReference>
<comment type="subcellular location">
    <subcellularLocation>
        <location evidence="1">Nucleus</location>
    </subcellularLocation>
</comment>
<comment type="caution">
    <text evidence="9">The sequence shown here is derived from an EMBL/GenBank/DDBJ whole genome shotgun (WGS) entry which is preliminary data.</text>
</comment>
<evidence type="ECO:0000256" key="5">
    <source>
        <dbReference type="ARBA" id="ARBA00023242"/>
    </source>
</evidence>
<keyword evidence="10" id="KW-1185">Reference proteome</keyword>
<sequence>MGSFKTTTEVTDDSATETDCDATATSEKTKSDSDSDIDIDIDIDNDTGDDCPPPPDSSPFAEGEKVLAFHNCRIYEAKITKLDHRMKEWRFHLHYLGWNKSWDEWVGVDRLLKYTEENVQKQQELNKKDGNDKNSRAARASHMKPKSSNVARGKKRKNDSISKEKAATPLDKLVNIQIPLTLKKQLVDDCEFITHLGKLVKLPRVPNVDDILQKYLDYRLKKDGLIGDSVGEIVKGLCCYFDKALPVILLYNNERQQYEEACASDVFPSTVYGAEHLLRLFVKLPEFLFHANIEEETLMELQTNLVDFLKFLQKNQSLFFLSTYHVPEDIENCPNKQDD</sequence>
<feature type="compositionally biased region" description="Acidic residues" evidence="6">
    <location>
        <begin position="34"/>
        <end position="49"/>
    </location>
</feature>
<keyword evidence="5" id="KW-0539">Nucleus</keyword>
<evidence type="ECO:0000259" key="7">
    <source>
        <dbReference type="Pfam" id="PF05712"/>
    </source>
</evidence>
<dbReference type="EMBL" id="JARAOO010000008">
    <property type="protein sequence ID" value="KAJ7958210.1"/>
    <property type="molecule type" value="Genomic_DNA"/>
</dbReference>
<evidence type="ECO:0000256" key="2">
    <source>
        <dbReference type="ARBA" id="ARBA00022853"/>
    </source>
</evidence>
<dbReference type="InterPro" id="IPR038217">
    <property type="entry name" value="MRG_C_sf"/>
</dbReference>
<dbReference type="KEGG" id="qsa:O6P43_018971"/>
<feature type="region of interest" description="Disordered" evidence="6">
    <location>
        <begin position="122"/>
        <end position="162"/>
    </location>
</feature>
<dbReference type="Pfam" id="PF22732">
    <property type="entry name" value="MSL3_chromo-like"/>
    <property type="match status" value="1"/>
</dbReference>
<evidence type="ECO:0000313" key="10">
    <source>
        <dbReference type="Proteomes" id="UP001163823"/>
    </source>
</evidence>
<dbReference type="GO" id="GO:1990841">
    <property type="term" value="F:promoter-specific chromatin binding"/>
    <property type="evidence" value="ECO:0007669"/>
    <property type="project" value="UniProtKB-ARBA"/>
</dbReference>